<feature type="transmembrane region" description="Helical" evidence="1">
    <location>
        <begin position="371"/>
        <end position="388"/>
    </location>
</feature>
<evidence type="ECO:0008006" key="6">
    <source>
        <dbReference type="Google" id="ProtNLM"/>
    </source>
</evidence>
<dbReference type="RefSeq" id="WP_123433899.1">
    <property type="nucleotide sequence ID" value="NZ_MOBK01000006.1"/>
</dbReference>
<feature type="domain" description="DUF6311" evidence="2">
    <location>
        <begin position="16"/>
        <end position="411"/>
    </location>
</feature>
<feature type="transmembrane region" description="Helical" evidence="1">
    <location>
        <begin position="325"/>
        <end position="345"/>
    </location>
</feature>
<organism evidence="4 5">
    <name type="scientific">Pseudomonas brassicacearum</name>
    <dbReference type="NCBI Taxonomy" id="930166"/>
    <lineage>
        <taxon>Bacteria</taxon>
        <taxon>Pseudomonadati</taxon>
        <taxon>Pseudomonadota</taxon>
        <taxon>Gammaproteobacteria</taxon>
        <taxon>Pseudomonadales</taxon>
        <taxon>Pseudomonadaceae</taxon>
        <taxon>Pseudomonas</taxon>
    </lineage>
</organism>
<dbReference type="InterPro" id="IPR058671">
    <property type="entry name" value="DUF6311_C"/>
</dbReference>
<evidence type="ECO:0000259" key="2">
    <source>
        <dbReference type="Pfam" id="PF19830"/>
    </source>
</evidence>
<dbReference type="AlphaFoldDB" id="A0A423I448"/>
<proteinExistence type="predicted"/>
<dbReference type="Proteomes" id="UP000285636">
    <property type="component" value="Unassembled WGS sequence"/>
</dbReference>
<feature type="transmembrane region" description="Helical" evidence="1">
    <location>
        <begin position="395"/>
        <end position="415"/>
    </location>
</feature>
<feature type="transmembrane region" description="Helical" evidence="1">
    <location>
        <begin position="216"/>
        <end position="240"/>
    </location>
</feature>
<feature type="transmembrane region" description="Helical" evidence="1">
    <location>
        <begin position="180"/>
        <end position="204"/>
    </location>
</feature>
<feature type="transmembrane region" description="Helical" evidence="1">
    <location>
        <begin position="292"/>
        <end position="313"/>
    </location>
</feature>
<feature type="transmembrane region" description="Helical" evidence="1">
    <location>
        <begin position="126"/>
        <end position="143"/>
    </location>
</feature>
<dbReference type="EMBL" id="MOBK01000006">
    <property type="protein sequence ID" value="RON20215.1"/>
    <property type="molecule type" value="Genomic_DNA"/>
</dbReference>
<gene>
    <name evidence="4" type="ORF">BK660_14200</name>
</gene>
<keyword evidence="1" id="KW-0472">Membrane</keyword>
<feature type="transmembrane region" description="Helical" evidence="1">
    <location>
        <begin position="101"/>
        <end position="120"/>
    </location>
</feature>
<evidence type="ECO:0000313" key="5">
    <source>
        <dbReference type="Proteomes" id="UP000285636"/>
    </source>
</evidence>
<feature type="domain" description="DUF6311" evidence="3">
    <location>
        <begin position="438"/>
        <end position="542"/>
    </location>
</feature>
<evidence type="ECO:0000256" key="1">
    <source>
        <dbReference type="SAM" id="Phobius"/>
    </source>
</evidence>
<keyword evidence="1" id="KW-1133">Transmembrane helix</keyword>
<sequence length="707" mass="76844">MKDLVKRLPLNLLPLLIGVVAFFIVVGPRALNPQNIAWLGNGDPATHYLGWVFFRQSPWSFPVGLNPSYGLELGNGIIFSDSNPLLALLFKPFASLLPTPFQYFGLWFLACFVLQAWFAWKLVGLVSSHVGIRAVGTALFLFVPPMIMRLPFHLSLGGQFLVLASLYLGLHPNLCRRRLAWGALLAAAALIHAYFLAMVAAIWIADLMTGFFKKKLTLRSAAIELIGLFALVSFCCWQAGYFSVGSGAVSDGFGLYSMNLLSLVDPGNWAGQWSYVLKDLPGVQGLGDVEGFLFLGLGLIMLGLCALVGLLRGNTGFAQRLRQRPILLAALLGLSLFAISSHVTLGSLEWTFALPQWVISVANIFRASGRMFWPVYYAMIFAIIFLVIRANTPRTAVSLLSLALLIQVLDTHAGWAGVRKQLMAEPAAQWASPMVDPFWKSAAAHYRNIRWIVPQNQAPQWMSVADFAGVHGLATNAVYLGRVDTTNAIKSEQQAAEEMASGKYAADSLYLLDERAVIQAARSVDTQTDLFARIDGFTVLAPGWKQCSTCLQVASPINPLELMPSVEPGQKTLFNQGNKGGALLGKGWSESEVWGTWSKGPDAEVIFRVPAPVHSLRLEATAFLPPGHARQRVVIRINGVPALSTALEQADGNVIDVPLTTEMQQQVASQGVLFLQLQLADAVSPKQLGIGADVRPLALGLKALTVN</sequence>
<reference evidence="4 5" key="1">
    <citation type="submission" date="2016-10" db="EMBL/GenBank/DDBJ databases">
        <title>Comparative genome analysis of multiple Pseudomonas spp. focuses on biocontrol and plant growth promoting traits.</title>
        <authorList>
            <person name="Tao X.-Y."/>
            <person name="Taylor C.G."/>
        </authorList>
    </citation>
    <scope>NUCLEOTIDE SEQUENCE [LARGE SCALE GENOMIC DNA]</scope>
    <source>
        <strain evidence="4 5">38D7</strain>
    </source>
</reference>
<evidence type="ECO:0000259" key="3">
    <source>
        <dbReference type="Pfam" id="PF25853"/>
    </source>
</evidence>
<feature type="transmembrane region" description="Helical" evidence="1">
    <location>
        <begin position="150"/>
        <end position="168"/>
    </location>
</feature>
<keyword evidence="1" id="KW-0812">Transmembrane</keyword>
<name>A0A423I448_9PSED</name>
<dbReference type="Pfam" id="PF19830">
    <property type="entry name" value="DUF6311"/>
    <property type="match status" value="1"/>
</dbReference>
<comment type="caution">
    <text evidence="4">The sequence shown here is derived from an EMBL/GenBank/DDBJ whole genome shotgun (WGS) entry which is preliminary data.</text>
</comment>
<protein>
    <recommendedName>
        <fullName evidence="6">YfhO family protein</fullName>
    </recommendedName>
</protein>
<evidence type="ECO:0000313" key="4">
    <source>
        <dbReference type="EMBL" id="RON20215.1"/>
    </source>
</evidence>
<accession>A0A423I448</accession>
<dbReference type="InterPro" id="IPR046278">
    <property type="entry name" value="DUF6311"/>
</dbReference>
<dbReference type="Pfam" id="PF25853">
    <property type="entry name" value="DUF6311_C"/>
    <property type="match status" value="1"/>
</dbReference>
<feature type="transmembrane region" description="Helical" evidence="1">
    <location>
        <begin position="12"/>
        <end position="31"/>
    </location>
</feature>